<dbReference type="PANTHER" id="PTHR35391">
    <property type="entry name" value="C2H2-TYPE DOMAIN-CONTAINING PROTEIN-RELATED"/>
    <property type="match status" value="1"/>
</dbReference>
<feature type="domain" description="DUF6590" evidence="1">
    <location>
        <begin position="12"/>
        <end position="151"/>
    </location>
</feature>
<sequence length="151" mass="16694">TLFPDYRHRNRGFFAVGRVCAVLWAEPAPVSAGIAIDRSLVSSTYHGERIFSKVRRFVIVASYESHSIALPIVSYGRQGASKRGVNPKHHAVIYTGKNEPLPFAMEHGLLRPGIRAVPDNPLDTLDSASRINFSKVYTIEHNVKVKSVGVI</sequence>
<dbReference type="GeneID" id="13404151"/>
<evidence type="ECO:0000259" key="1">
    <source>
        <dbReference type="Pfam" id="PF20233"/>
    </source>
</evidence>
<feature type="non-terminal residue" evidence="2">
    <location>
        <position position="1"/>
    </location>
</feature>
<dbReference type="AlphaFoldDB" id="F9X7S9"/>
<dbReference type="KEGG" id="ztr:MYCGRDRAFT_27543"/>
<protein>
    <recommendedName>
        <fullName evidence="1">DUF6590 domain-containing protein</fullName>
    </recommendedName>
</protein>
<dbReference type="OrthoDB" id="3650189at2759"/>
<dbReference type="InterPro" id="IPR046497">
    <property type="entry name" value="DUF6590"/>
</dbReference>
<proteinExistence type="predicted"/>
<dbReference type="HOGENOM" id="CLU_104298_0_0_1"/>
<dbReference type="STRING" id="336722.F9X7S9"/>
<dbReference type="PANTHER" id="PTHR35391:SF5">
    <property type="entry name" value="DUF6590 DOMAIN-CONTAINING PROTEIN"/>
    <property type="match status" value="1"/>
</dbReference>
<evidence type="ECO:0000313" key="2">
    <source>
        <dbReference type="EMBL" id="EGP88788.1"/>
    </source>
</evidence>
<dbReference type="EMBL" id="CM001198">
    <property type="protein sequence ID" value="EGP88788.1"/>
    <property type="molecule type" value="Genomic_DNA"/>
</dbReference>
<gene>
    <name evidence="2" type="ORF">MYCGRDRAFT_27543</name>
</gene>
<feature type="non-terminal residue" evidence="2">
    <location>
        <position position="151"/>
    </location>
</feature>
<evidence type="ECO:0000313" key="3">
    <source>
        <dbReference type="Proteomes" id="UP000008062"/>
    </source>
</evidence>
<dbReference type="eggNOG" id="ENOG502SV73">
    <property type="taxonomic scope" value="Eukaryota"/>
</dbReference>
<dbReference type="Pfam" id="PF20233">
    <property type="entry name" value="DUF6590"/>
    <property type="match status" value="1"/>
</dbReference>
<name>F9X7S9_ZYMTI</name>
<keyword evidence="3" id="KW-1185">Reference proteome</keyword>
<dbReference type="Proteomes" id="UP000008062">
    <property type="component" value="Chromosome 3"/>
</dbReference>
<dbReference type="OMA" id="HAVIHMK"/>
<organism evidence="2 3">
    <name type="scientific">Zymoseptoria tritici (strain CBS 115943 / IPO323)</name>
    <name type="common">Speckled leaf blotch fungus</name>
    <name type="synonym">Septoria tritici</name>
    <dbReference type="NCBI Taxonomy" id="336722"/>
    <lineage>
        <taxon>Eukaryota</taxon>
        <taxon>Fungi</taxon>
        <taxon>Dikarya</taxon>
        <taxon>Ascomycota</taxon>
        <taxon>Pezizomycotina</taxon>
        <taxon>Dothideomycetes</taxon>
        <taxon>Dothideomycetidae</taxon>
        <taxon>Mycosphaerellales</taxon>
        <taxon>Mycosphaerellaceae</taxon>
        <taxon>Zymoseptoria</taxon>
    </lineage>
</organism>
<dbReference type="InParanoid" id="F9X7S9"/>
<dbReference type="RefSeq" id="XP_003853812.1">
    <property type="nucleotide sequence ID" value="XM_003853764.1"/>
</dbReference>
<accession>F9X7S9</accession>
<reference evidence="2 3" key="1">
    <citation type="journal article" date="2011" name="PLoS Genet.">
        <title>Finished genome of the fungal wheat pathogen Mycosphaerella graminicola reveals dispensome structure, chromosome plasticity, and stealth pathogenesis.</title>
        <authorList>
            <person name="Goodwin S.B."/>
            <person name="Ben M'barek S."/>
            <person name="Dhillon B."/>
            <person name="Wittenberg A.H.J."/>
            <person name="Crane C.F."/>
            <person name="Hane J.K."/>
            <person name="Foster A.J."/>
            <person name="Van der Lee T.A.J."/>
            <person name="Grimwood J."/>
            <person name="Aerts A."/>
            <person name="Antoniw J."/>
            <person name="Bailey A."/>
            <person name="Bluhm B."/>
            <person name="Bowler J."/>
            <person name="Bristow J."/>
            <person name="van der Burgt A."/>
            <person name="Canto-Canche B."/>
            <person name="Churchill A.C.L."/>
            <person name="Conde-Ferraez L."/>
            <person name="Cools H.J."/>
            <person name="Coutinho P.M."/>
            <person name="Csukai M."/>
            <person name="Dehal P."/>
            <person name="De Wit P."/>
            <person name="Donzelli B."/>
            <person name="van de Geest H.C."/>
            <person name="van Ham R.C.H.J."/>
            <person name="Hammond-Kosack K.E."/>
            <person name="Henrissat B."/>
            <person name="Kilian A."/>
            <person name="Kobayashi A.K."/>
            <person name="Koopmann E."/>
            <person name="Kourmpetis Y."/>
            <person name="Kuzniar A."/>
            <person name="Lindquist E."/>
            <person name="Lombard V."/>
            <person name="Maliepaard C."/>
            <person name="Martins N."/>
            <person name="Mehrabi R."/>
            <person name="Nap J.P.H."/>
            <person name="Ponomarenko A."/>
            <person name="Rudd J.J."/>
            <person name="Salamov A."/>
            <person name="Schmutz J."/>
            <person name="Schouten H.J."/>
            <person name="Shapiro H."/>
            <person name="Stergiopoulos I."/>
            <person name="Torriani S.F.F."/>
            <person name="Tu H."/>
            <person name="de Vries R.P."/>
            <person name="Waalwijk C."/>
            <person name="Ware S.B."/>
            <person name="Wiebenga A."/>
            <person name="Zwiers L.-H."/>
            <person name="Oliver R.P."/>
            <person name="Grigoriev I.V."/>
            <person name="Kema G.H.J."/>
        </authorList>
    </citation>
    <scope>NUCLEOTIDE SEQUENCE [LARGE SCALE GENOMIC DNA]</scope>
    <source>
        <strain evidence="3">CBS 115943 / IPO323</strain>
    </source>
</reference>